<evidence type="ECO:0000256" key="3">
    <source>
        <dbReference type="SAM" id="MobiDB-lite"/>
    </source>
</evidence>
<dbReference type="SUPFAM" id="SSF63817">
    <property type="entry name" value="Sortase"/>
    <property type="match status" value="1"/>
</dbReference>
<dbReference type="InterPro" id="IPR023365">
    <property type="entry name" value="Sortase_dom-sf"/>
</dbReference>
<keyword evidence="4" id="KW-0812">Transmembrane</keyword>
<dbReference type="Gene3D" id="2.40.260.10">
    <property type="entry name" value="Sortase"/>
    <property type="match status" value="1"/>
</dbReference>
<sequence>MNQILITEKLYITPELKKKKKLYRFEFFLSVFLICVLFSYYIYAEYDKMKGEEVSQDILADTNIVAKPESDDTTIRTKDNVLLVVLDEETQIAEADQEQLLQENQTDRPSPEIKTTKSGTQYSAVATVSIPKLGIKYPVLSETTDELLKISPTRFWGPLEDKGSNDANEVGNFCIVGHNYRNKRFFSKVPTLENGDIIEITDLTGRTLKYMVYSKYEVVPEDVSCTSQKTNGKKEVTLITCTDDSKHRVIVKATEVL</sequence>
<dbReference type="NCBIfam" id="TIGR01076">
    <property type="entry name" value="sortase_fam"/>
    <property type="match status" value="1"/>
</dbReference>
<reference evidence="5" key="1">
    <citation type="submission" date="2020-10" db="EMBL/GenBank/DDBJ databases">
        <authorList>
            <person name="Gilroy R."/>
        </authorList>
    </citation>
    <scope>NUCLEOTIDE SEQUENCE</scope>
    <source>
        <strain evidence="5">CHK195-15760</strain>
    </source>
</reference>
<dbReference type="InterPro" id="IPR005754">
    <property type="entry name" value="Sortase"/>
</dbReference>
<keyword evidence="1" id="KW-0378">Hydrolase</keyword>
<evidence type="ECO:0000313" key="5">
    <source>
        <dbReference type="EMBL" id="HIU51142.1"/>
    </source>
</evidence>
<gene>
    <name evidence="5" type="ORF">IAB70_00725</name>
</gene>
<keyword evidence="4" id="KW-0472">Membrane</keyword>
<reference evidence="5" key="2">
    <citation type="journal article" date="2021" name="PeerJ">
        <title>Extensive microbial diversity within the chicken gut microbiome revealed by metagenomics and culture.</title>
        <authorList>
            <person name="Gilroy R."/>
            <person name="Ravi A."/>
            <person name="Getino M."/>
            <person name="Pursley I."/>
            <person name="Horton D.L."/>
            <person name="Alikhan N.F."/>
            <person name="Baker D."/>
            <person name="Gharbi K."/>
            <person name="Hall N."/>
            <person name="Watson M."/>
            <person name="Adriaenssens E.M."/>
            <person name="Foster-Nyarko E."/>
            <person name="Jarju S."/>
            <person name="Secka A."/>
            <person name="Antonio M."/>
            <person name="Oren A."/>
            <person name="Chaudhuri R.R."/>
            <person name="La Ragione R."/>
            <person name="Hildebrand F."/>
            <person name="Pallen M.J."/>
        </authorList>
    </citation>
    <scope>NUCLEOTIDE SEQUENCE</scope>
    <source>
        <strain evidence="5">CHK195-15760</strain>
    </source>
</reference>
<accession>A0A9D1S966</accession>
<comment type="caution">
    <text evidence="5">The sequence shown here is derived from an EMBL/GenBank/DDBJ whole genome shotgun (WGS) entry which is preliminary data.</text>
</comment>
<feature type="active site" description="Proton donor/acceptor" evidence="2">
    <location>
        <position position="178"/>
    </location>
</feature>
<feature type="transmembrane region" description="Helical" evidence="4">
    <location>
        <begin position="25"/>
        <end position="43"/>
    </location>
</feature>
<organism evidence="5 6">
    <name type="scientific">Candidatus Merdicola faecigallinarum</name>
    <dbReference type="NCBI Taxonomy" id="2840862"/>
    <lineage>
        <taxon>Bacteria</taxon>
        <taxon>Bacillati</taxon>
        <taxon>Bacillota</taxon>
        <taxon>Clostridia</taxon>
        <taxon>Candidatus Merdicola</taxon>
    </lineage>
</organism>
<evidence type="ECO:0000313" key="6">
    <source>
        <dbReference type="Proteomes" id="UP000824093"/>
    </source>
</evidence>
<dbReference type="GO" id="GO:0016787">
    <property type="term" value="F:hydrolase activity"/>
    <property type="evidence" value="ECO:0007669"/>
    <property type="project" value="UniProtKB-KW"/>
</dbReference>
<evidence type="ECO:0000256" key="4">
    <source>
        <dbReference type="SAM" id="Phobius"/>
    </source>
</evidence>
<keyword evidence="4" id="KW-1133">Transmembrane helix</keyword>
<name>A0A9D1S966_9FIRM</name>
<feature type="compositionally biased region" description="Basic and acidic residues" evidence="3">
    <location>
        <begin position="105"/>
        <end position="115"/>
    </location>
</feature>
<protein>
    <submittedName>
        <fullName evidence="5">Sortase</fullName>
    </submittedName>
</protein>
<dbReference type="Proteomes" id="UP000824093">
    <property type="component" value="Unassembled WGS sequence"/>
</dbReference>
<feature type="region of interest" description="Disordered" evidence="3">
    <location>
        <begin position="99"/>
        <end position="119"/>
    </location>
</feature>
<feature type="active site" description="Acyl-thioester intermediate" evidence="2">
    <location>
        <position position="241"/>
    </location>
</feature>
<dbReference type="Pfam" id="PF04203">
    <property type="entry name" value="Sortase"/>
    <property type="match status" value="1"/>
</dbReference>
<dbReference type="EMBL" id="DVNH01000006">
    <property type="protein sequence ID" value="HIU51142.1"/>
    <property type="molecule type" value="Genomic_DNA"/>
</dbReference>
<proteinExistence type="predicted"/>
<evidence type="ECO:0000256" key="2">
    <source>
        <dbReference type="PIRSR" id="PIRSR605754-1"/>
    </source>
</evidence>
<evidence type="ECO:0000256" key="1">
    <source>
        <dbReference type="ARBA" id="ARBA00022801"/>
    </source>
</evidence>
<dbReference type="CDD" id="cd00004">
    <property type="entry name" value="Sortase"/>
    <property type="match status" value="1"/>
</dbReference>
<dbReference type="AlphaFoldDB" id="A0A9D1S966"/>